<feature type="chain" id="PRO_5026756733" evidence="7">
    <location>
        <begin position="17"/>
        <end position="468"/>
    </location>
</feature>
<evidence type="ECO:0000256" key="6">
    <source>
        <dbReference type="SAM" id="MobiDB-lite"/>
    </source>
</evidence>
<evidence type="ECO:0000256" key="4">
    <source>
        <dbReference type="ARBA" id="ARBA00049360"/>
    </source>
</evidence>
<sequence length="468" mass="53214">MATTKTLLSTVASVTASVVLVRTIANDLVPEHIRYYLFSSLSSFLGRFSSQLTIVIDELDGITVNKMYRSAEIYLGTKVSPATRRLRVTKQDDSEALDVTMERGEDVEDVFQGVRFRWQLLSREANRPMYHTHRRRHYFYDSTPSEVRYFQLTFHRKHKDLALKSYLPHVLDQAKAIKEQSKTLKLYTNEDDMWTPVNLQHPATFETLAMDDEQKKEVMDDLTRFVKRKEFYRRTGKAWKRGYLLHGPPGTGKSSLIAAMANFLRFDVYDLEMTEVRSNSALRSLLVGTANRSILVVEDIDCSLDLQNRDGEKKVVKETKNSDDEIEKVTLSGLLNFVDGLWSSCGEERIIVFTTNYKDRLDPALLRPGRMDVHVPMGYCGPTGFRVLASNYHCLGDHPLFKEIEALIKEVEVTPAEVAEELMKSDDAEIALRGLIMKLIETKKKKAAGPDQNEDQEGGGNLIDGGQA</sequence>
<dbReference type="InterPro" id="IPR058017">
    <property type="entry name" value="At3g28540-like_C"/>
</dbReference>
<dbReference type="InterPro" id="IPR003959">
    <property type="entry name" value="ATPase_AAA_core"/>
</dbReference>
<feature type="signal peptide" evidence="7">
    <location>
        <begin position="1"/>
        <end position="16"/>
    </location>
</feature>
<keyword evidence="7" id="KW-0732">Signal</keyword>
<protein>
    <submittedName>
        <fullName evidence="10">AAA-ATPase At3g50940</fullName>
    </submittedName>
</protein>
<dbReference type="OrthoDB" id="10251412at2759"/>
<proteinExistence type="inferred from homology"/>
<organism evidence="9 10">
    <name type="scientific">Elaeis guineensis var. tenera</name>
    <name type="common">Oil palm</name>
    <dbReference type="NCBI Taxonomy" id="51953"/>
    <lineage>
        <taxon>Eukaryota</taxon>
        <taxon>Viridiplantae</taxon>
        <taxon>Streptophyta</taxon>
        <taxon>Embryophyta</taxon>
        <taxon>Tracheophyta</taxon>
        <taxon>Spermatophyta</taxon>
        <taxon>Magnoliopsida</taxon>
        <taxon>Liliopsida</taxon>
        <taxon>Arecaceae</taxon>
        <taxon>Arecoideae</taxon>
        <taxon>Cocoseae</taxon>
        <taxon>Elaeidinae</taxon>
        <taxon>Elaeis</taxon>
    </lineage>
</organism>
<dbReference type="InterPro" id="IPR025753">
    <property type="entry name" value="AAA_N_dom"/>
</dbReference>
<evidence type="ECO:0000313" key="10">
    <source>
        <dbReference type="RefSeq" id="XP_010936769.1"/>
    </source>
</evidence>
<dbReference type="Gene3D" id="6.10.280.40">
    <property type="match status" value="1"/>
</dbReference>
<evidence type="ECO:0000256" key="3">
    <source>
        <dbReference type="ARBA" id="ARBA00022842"/>
    </source>
</evidence>
<dbReference type="GO" id="GO:0016887">
    <property type="term" value="F:ATP hydrolysis activity"/>
    <property type="evidence" value="ECO:0007669"/>
    <property type="project" value="InterPro"/>
</dbReference>
<comment type="cofactor">
    <cofactor evidence="1">
        <name>Mg(2+)</name>
        <dbReference type="ChEBI" id="CHEBI:18420"/>
    </cofactor>
</comment>
<dbReference type="PANTHER" id="PTHR23070">
    <property type="entry name" value="BCS1 AAA-TYPE ATPASE"/>
    <property type="match status" value="1"/>
</dbReference>
<keyword evidence="9" id="KW-1185">Reference proteome</keyword>
<gene>
    <name evidence="10" type="primary">LOC105056311</name>
</gene>
<dbReference type="Gene3D" id="3.40.50.300">
    <property type="entry name" value="P-loop containing nucleotide triphosphate hydrolases"/>
    <property type="match status" value="1"/>
</dbReference>
<comment type="catalytic activity">
    <reaction evidence="4">
        <text>ATP + H2O = ADP + phosphate + H(+)</text>
        <dbReference type="Rhea" id="RHEA:13065"/>
        <dbReference type="ChEBI" id="CHEBI:15377"/>
        <dbReference type="ChEBI" id="CHEBI:15378"/>
        <dbReference type="ChEBI" id="CHEBI:30616"/>
        <dbReference type="ChEBI" id="CHEBI:43474"/>
        <dbReference type="ChEBI" id="CHEBI:456216"/>
    </reaction>
</comment>
<dbReference type="Pfam" id="PF00004">
    <property type="entry name" value="AAA"/>
    <property type="match status" value="1"/>
</dbReference>
<dbReference type="InterPro" id="IPR003960">
    <property type="entry name" value="ATPase_AAA_CS"/>
</dbReference>
<evidence type="ECO:0000259" key="8">
    <source>
        <dbReference type="SMART" id="SM00382"/>
    </source>
</evidence>
<accession>A0A6I9SBP6</accession>
<dbReference type="InParanoid" id="A0A6I9SBP6"/>
<keyword evidence="5" id="KW-0547">Nucleotide-binding</keyword>
<evidence type="ECO:0000256" key="1">
    <source>
        <dbReference type="ARBA" id="ARBA00001946"/>
    </source>
</evidence>
<dbReference type="InterPro" id="IPR027417">
    <property type="entry name" value="P-loop_NTPase"/>
</dbReference>
<dbReference type="SMART" id="SM00382">
    <property type="entry name" value="AAA"/>
    <property type="match status" value="1"/>
</dbReference>
<name>A0A6I9SBP6_ELAGV</name>
<dbReference type="SUPFAM" id="SSF52540">
    <property type="entry name" value="P-loop containing nucleoside triphosphate hydrolases"/>
    <property type="match status" value="1"/>
</dbReference>
<dbReference type="AlphaFoldDB" id="A0A6I9SBP6"/>
<evidence type="ECO:0000256" key="7">
    <source>
        <dbReference type="SAM" id="SignalP"/>
    </source>
</evidence>
<evidence type="ECO:0000313" key="9">
    <source>
        <dbReference type="Proteomes" id="UP000504607"/>
    </source>
</evidence>
<comment type="similarity">
    <text evidence="2">Belongs to the AAA ATPase family. BCS1 subfamily.</text>
</comment>
<dbReference type="PROSITE" id="PS00674">
    <property type="entry name" value="AAA"/>
    <property type="match status" value="1"/>
</dbReference>
<feature type="domain" description="AAA+ ATPase" evidence="8">
    <location>
        <begin position="239"/>
        <end position="381"/>
    </location>
</feature>
<evidence type="ECO:0000256" key="5">
    <source>
        <dbReference type="RuleBase" id="RU003651"/>
    </source>
</evidence>
<dbReference type="Proteomes" id="UP000504607">
    <property type="component" value="Chromosome 13"/>
</dbReference>
<dbReference type="RefSeq" id="XP_010936769.1">
    <property type="nucleotide sequence ID" value="XM_010938467.3"/>
</dbReference>
<dbReference type="CDD" id="cd19510">
    <property type="entry name" value="RecA-like_BCS1"/>
    <property type="match status" value="1"/>
</dbReference>
<keyword evidence="5" id="KW-0067">ATP-binding</keyword>
<dbReference type="Pfam" id="PF25568">
    <property type="entry name" value="AAA_lid_At3g28540"/>
    <property type="match status" value="1"/>
</dbReference>
<dbReference type="InterPro" id="IPR050747">
    <property type="entry name" value="Mitochondrial_chaperone_BCS1"/>
</dbReference>
<feature type="compositionally biased region" description="Gly residues" evidence="6">
    <location>
        <begin position="458"/>
        <end position="468"/>
    </location>
</feature>
<dbReference type="Pfam" id="PF14363">
    <property type="entry name" value="AAA_assoc"/>
    <property type="match status" value="1"/>
</dbReference>
<dbReference type="GO" id="GO:0005524">
    <property type="term" value="F:ATP binding"/>
    <property type="evidence" value="ECO:0007669"/>
    <property type="project" value="UniProtKB-KW"/>
</dbReference>
<dbReference type="InterPro" id="IPR003593">
    <property type="entry name" value="AAA+_ATPase"/>
</dbReference>
<keyword evidence="3" id="KW-0460">Magnesium</keyword>
<feature type="region of interest" description="Disordered" evidence="6">
    <location>
        <begin position="444"/>
        <end position="468"/>
    </location>
</feature>
<dbReference type="KEGG" id="egu:105056311"/>
<dbReference type="GO" id="GO:0006950">
    <property type="term" value="P:response to stress"/>
    <property type="evidence" value="ECO:0007669"/>
    <property type="project" value="UniProtKB-ARBA"/>
</dbReference>
<dbReference type="GeneID" id="105056311"/>
<evidence type="ECO:0000256" key="2">
    <source>
        <dbReference type="ARBA" id="ARBA00007448"/>
    </source>
</evidence>
<reference evidence="10" key="1">
    <citation type="submission" date="2025-08" db="UniProtKB">
        <authorList>
            <consortium name="RefSeq"/>
        </authorList>
    </citation>
    <scope>IDENTIFICATION</scope>
</reference>